<dbReference type="InterPro" id="IPR011467">
    <property type="entry name" value="DUF1573"/>
</dbReference>
<evidence type="ECO:0008006" key="3">
    <source>
        <dbReference type="Google" id="ProtNLM"/>
    </source>
</evidence>
<protein>
    <recommendedName>
        <fullName evidence="3">DUF1573 domain-containing protein</fullName>
    </recommendedName>
</protein>
<dbReference type="PANTHER" id="PTHR37833:SF1">
    <property type="entry name" value="SIGNAL PEPTIDE PROTEIN"/>
    <property type="match status" value="1"/>
</dbReference>
<dbReference type="RefSeq" id="WP_145448735.1">
    <property type="nucleotide sequence ID" value="NZ_CP037421.1"/>
</dbReference>
<evidence type="ECO:0000313" key="1">
    <source>
        <dbReference type="EMBL" id="QDT26412.1"/>
    </source>
</evidence>
<sequence length="269" mass="30394">MRNRILQSKWTRRSLLTLATLPFILACVAHWAGSRVQKSMAGEPRPALAFETYLVDRGMLKETERVAGARFRFKNLSDQTVTVTELIPSCGCLQPQLEKRVYKPHETGEFILKMETAGESPGQKEFFVDFKYSDPVERTARLTFKVELPVRRLVVKPKALVIYQFTPGRTIHPVTVSDYRGGKNFEITSVKSTSKYAKVKLGDLEDKQGLRQQKLDVIVEDLVPPGKHDGLIVIKTNDPDFPELYVPLIIQGPDQKTVLKPDSKSPQAN</sequence>
<evidence type="ECO:0000313" key="2">
    <source>
        <dbReference type="Proteomes" id="UP000315647"/>
    </source>
</evidence>
<dbReference type="EMBL" id="CP037421">
    <property type="protein sequence ID" value="QDT26412.1"/>
    <property type="molecule type" value="Genomic_DNA"/>
</dbReference>
<proteinExistence type="predicted"/>
<dbReference type="AlphaFoldDB" id="A0A517Q466"/>
<dbReference type="PROSITE" id="PS51257">
    <property type="entry name" value="PROKAR_LIPOPROTEIN"/>
    <property type="match status" value="1"/>
</dbReference>
<organism evidence="1 2">
    <name type="scientific">Gimesia panareensis</name>
    <dbReference type="NCBI Taxonomy" id="2527978"/>
    <lineage>
        <taxon>Bacteria</taxon>
        <taxon>Pseudomonadati</taxon>
        <taxon>Planctomycetota</taxon>
        <taxon>Planctomycetia</taxon>
        <taxon>Planctomycetales</taxon>
        <taxon>Planctomycetaceae</taxon>
        <taxon>Gimesia</taxon>
    </lineage>
</organism>
<dbReference type="Proteomes" id="UP000315647">
    <property type="component" value="Chromosome"/>
</dbReference>
<gene>
    <name evidence="1" type="ORF">Enr10x_17140</name>
</gene>
<name>A0A517Q466_9PLAN</name>
<reference evidence="1 2" key="1">
    <citation type="submission" date="2019-03" db="EMBL/GenBank/DDBJ databases">
        <title>Deep-cultivation of Planctomycetes and their phenomic and genomic characterization uncovers novel biology.</title>
        <authorList>
            <person name="Wiegand S."/>
            <person name="Jogler M."/>
            <person name="Boedeker C."/>
            <person name="Pinto D."/>
            <person name="Vollmers J."/>
            <person name="Rivas-Marin E."/>
            <person name="Kohn T."/>
            <person name="Peeters S.H."/>
            <person name="Heuer A."/>
            <person name="Rast P."/>
            <person name="Oberbeckmann S."/>
            <person name="Bunk B."/>
            <person name="Jeske O."/>
            <person name="Meyerdierks A."/>
            <person name="Storesund J.E."/>
            <person name="Kallscheuer N."/>
            <person name="Luecker S."/>
            <person name="Lage O.M."/>
            <person name="Pohl T."/>
            <person name="Merkel B.J."/>
            <person name="Hornburger P."/>
            <person name="Mueller R.-W."/>
            <person name="Bruemmer F."/>
            <person name="Labrenz M."/>
            <person name="Spormann A.M."/>
            <person name="Op den Camp H."/>
            <person name="Overmann J."/>
            <person name="Amann R."/>
            <person name="Jetten M.S.M."/>
            <person name="Mascher T."/>
            <person name="Medema M.H."/>
            <person name="Devos D.P."/>
            <person name="Kaster A.-K."/>
            <person name="Ovreas L."/>
            <person name="Rohde M."/>
            <person name="Galperin M.Y."/>
            <person name="Jogler C."/>
        </authorList>
    </citation>
    <scope>NUCLEOTIDE SEQUENCE [LARGE SCALE GENOMIC DNA]</scope>
    <source>
        <strain evidence="1 2">Enr10</strain>
    </source>
</reference>
<accession>A0A517Q466</accession>
<dbReference type="PANTHER" id="PTHR37833">
    <property type="entry name" value="LIPOPROTEIN-RELATED"/>
    <property type="match status" value="1"/>
</dbReference>
<keyword evidence="2" id="KW-1185">Reference proteome</keyword>
<dbReference type="Pfam" id="PF07610">
    <property type="entry name" value="DUF1573"/>
    <property type="match status" value="1"/>
</dbReference>